<gene>
    <name evidence="2" type="ORF">GCM10017790_25820</name>
</gene>
<keyword evidence="3" id="KW-1185">Reference proteome</keyword>
<evidence type="ECO:0000259" key="1">
    <source>
        <dbReference type="Pfam" id="PF17765"/>
    </source>
</evidence>
<dbReference type="Pfam" id="PF17765">
    <property type="entry name" value="MLTR_LBD"/>
    <property type="match status" value="1"/>
</dbReference>
<proteinExistence type="predicted"/>
<organism evidence="2 3">
    <name type="scientific">Amycolatopsis oliviviridis</name>
    <dbReference type="NCBI Taxonomy" id="1471590"/>
    <lineage>
        <taxon>Bacteria</taxon>
        <taxon>Bacillati</taxon>
        <taxon>Actinomycetota</taxon>
        <taxon>Actinomycetes</taxon>
        <taxon>Pseudonocardiales</taxon>
        <taxon>Pseudonocardiaceae</taxon>
        <taxon>Amycolatopsis</taxon>
    </lineage>
</organism>
<evidence type="ECO:0000313" key="3">
    <source>
        <dbReference type="Proteomes" id="UP000635387"/>
    </source>
</evidence>
<dbReference type="PANTHER" id="PTHR35010">
    <property type="entry name" value="BLL4672 PROTEIN-RELATED"/>
    <property type="match status" value="1"/>
</dbReference>
<dbReference type="PANTHER" id="PTHR35010:SF2">
    <property type="entry name" value="BLL4672 PROTEIN"/>
    <property type="match status" value="1"/>
</dbReference>
<comment type="caution">
    <text evidence="2">The sequence shown here is derived from an EMBL/GenBank/DDBJ whole genome shotgun (WGS) entry which is preliminary data.</text>
</comment>
<feature type="domain" description="MmyB-like transcription regulator ligand binding" evidence="1">
    <location>
        <begin position="53"/>
        <end position="219"/>
    </location>
</feature>
<name>A0ABQ3LEI6_9PSEU</name>
<evidence type="ECO:0000313" key="2">
    <source>
        <dbReference type="EMBL" id="GHH13259.1"/>
    </source>
</evidence>
<dbReference type="Proteomes" id="UP000635387">
    <property type="component" value="Unassembled WGS sequence"/>
</dbReference>
<accession>A0ABQ3LEI6</accession>
<sequence length="229" mass="24619">MTRLEQGRASHPSDQVVEALARALRLSGPERAHLFGLAGLAAPGPDVISAYLTPGVPRLLDRMTGIPVAVFDAMWTLLSANPPYAALMGDPPAARGFERNAVWRHFLGPGTRARHTPESLRTFESVLVADLRSAAARYPADQRLTRLIAELRGGSPRFASLWESGAVGRHESTRKIIDHPSVGPVELDCDALTVEGCDLHIMVYTAEPGSEAAERLALLTVLGTQSLTT</sequence>
<reference evidence="3" key="1">
    <citation type="journal article" date="2019" name="Int. J. Syst. Evol. Microbiol.">
        <title>The Global Catalogue of Microorganisms (GCM) 10K type strain sequencing project: providing services to taxonomists for standard genome sequencing and annotation.</title>
        <authorList>
            <consortium name="The Broad Institute Genomics Platform"/>
            <consortium name="The Broad Institute Genome Sequencing Center for Infectious Disease"/>
            <person name="Wu L."/>
            <person name="Ma J."/>
        </authorList>
    </citation>
    <scope>NUCLEOTIDE SEQUENCE [LARGE SCALE GENOMIC DNA]</scope>
    <source>
        <strain evidence="3">CGMCC 4.7683</strain>
    </source>
</reference>
<dbReference type="InterPro" id="IPR010982">
    <property type="entry name" value="Lambda_DNA-bd_dom_sf"/>
</dbReference>
<dbReference type="EMBL" id="BNAY01000002">
    <property type="protein sequence ID" value="GHH13259.1"/>
    <property type="molecule type" value="Genomic_DNA"/>
</dbReference>
<dbReference type="Gene3D" id="3.30.450.180">
    <property type="match status" value="1"/>
</dbReference>
<dbReference type="Pfam" id="PF13560">
    <property type="entry name" value="HTH_31"/>
    <property type="match status" value="1"/>
</dbReference>
<dbReference type="Gene3D" id="1.10.260.40">
    <property type="entry name" value="lambda repressor-like DNA-binding domains"/>
    <property type="match status" value="1"/>
</dbReference>
<dbReference type="InterPro" id="IPR041413">
    <property type="entry name" value="MLTR_LBD"/>
</dbReference>
<protein>
    <submittedName>
        <fullName evidence="2">Transcriptional regulator</fullName>
    </submittedName>
</protein>